<dbReference type="InParanoid" id="A0A0D2X2U3"/>
<dbReference type="InterPro" id="IPR051092">
    <property type="entry name" value="FYVE_RhoGEF_PH"/>
</dbReference>
<dbReference type="InterPro" id="IPR000219">
    <property type="entry name" value="DH_dom"/>
</dbReference>
<feature type="compositionally biased region" description="Low complexity" evidence="3">
    <location>
        <begin position="23"/>
        <end position="32"/>
    </location>
</feature>
<feature type="region of interest" description="Disordered" evidence="3">
    <location>
        <begin position="1"/>
        <end position="147"/>
    </location>
</feature>
<feature type="domain" description="DH" evidence="5">
    <location>
        <begin position="665"/>
        <end position="934"/>
    </location>
</feature>
<feature type="region of interest" description="Disordered" evidence="3">
    <location>
        <begin position="1156"/>
        <end position="1179"/>
    </location>
</feature>
<feature type="compositionally biased region" description="Polar residues" evidence="3">
    <location>
        <begin position="756"/>
        <end position="774"/>
    </location>
</feature>
<feature type="compositionally biased region" description="Gly residues" evidence="3">
    <location>
        <begin position="12"/>
        <end position="22"/>
    </location>
</feature>
<reference evidence="7" key="1">
    <citation type="submission" date="2011-02" db="EMBL/GenBank/DDBJ databases">
        <title>The Genome Sequence of Capsaspora owczarzaki ATCC 30864.</title>
        <authorList>
            <person name="Russ C."/>
            <person name="Cuomo C."/>
            <person name="Burger G."/>
            <person name="Gray M.W."/>
            <person name="Holland P.W.H."/>
            <person name="King N."/>
            <person name="Lang F.B.F."/>
            <person name="Roger A.J."/>
            <person name="Ruiz-Trillo I."/>
            <person name="Young S.K."/>
            <person name="Zeng Q."/>
            <person name="Gargeya S."/>
            <person name="Alvarado L."/>
            <person name="Berlin A."/>
            <person name="Chapman S.B."/>
            <person name="Chen Z."/>
            <person name="Freedman E."/>
            <person name="Gellesch M."/>
            <person name="Goldberg J."/>
            <person name="Griggs A."/>
            <person name="Gujja S."/>
            <person name="Heilman E."/>
            <person name="Heiman D."/>
            <person name="Howarth C."/>
            <person name="Mehta T."/>
            <person name="Neiman D."/>
            <person name="Pearson M."/>
            <person name="Roberts A."/>
            <person name="Saif S."/>
            <person name="Shea T."/>
            <person name="Shenoy N."/>
            <person name="Sisk P."/>
            <person name="Stolte C."/>
            <person name="Sykes S."/>
            <person name="White J."/>
            <person name="Yandava C."/>
            <person name="Haas B."/>
            <person name="Nusbaum C."/>
            <person name="Birren B."/>
        </authorList>
    </citation>
    <scope>NUCLEOTIDE SEQUENCE</scope>
    <source>
        <strain evidence="7">ATCC 30864</strain>
    </source>
</reference>
<dbReference type="PROSITE" id="PS50002">
    <property type="entry name" value="SH3"/>
    <property type="match status" value="1"/>
</dbReference>
<feature type="region of interest" description="Disordered" evidence="3">
    <location>
        <begin position="745"/>
        <end position="805"/>
    </location>
</feature>
<dbReference type="eggNOG" id="KOG4424">
    <property type="taxonomic scope" value="Eukaryota"/>
</dbReference>
<keyword evidence="1 2" id="KW-0728">SH3 domain</keyword>
<sequence length="1299" mass="138219">MSPSPPGTLASSGGGGGGGGGSSTTASAAVGSGLPGSGRRKLPSGSPVQQEDDTSSSSSSSSTAAAAAATAAAASSMSASPNGASTPSLACSAPNASSSSLAASAHPLLAKKRQSSPSLLMSVTTRGWSPSSSSSASSSPSSSAVPLDAAANNSAAIANAASVASAGSSSGGGSGTGSSSSNIGKGKDAGGRRTFVVGASIAEVDEPSSPRRERAKSSSPDAPMVAPESGNLSQYRQLPSFDSNYETDSLAPSSGPPSPLSSMPPSNLVSANTLTTSASMPHTGTGSAAHSQLVAGRSPSAESPLSLSVSGNVQNLRGHFQQLQDARDAGRRSHLPSDVAAFRLRQARHLEHLEHLKAAAAASPSRSVSPTGSVLTSSPSPASAAPPAAAVSSSPAGRPYVARQFATSESSAASPLTVHSSLSSFQGYDGVLPVSFELLNASASSESGTSSPADTLQRQRLSHVRSGSRHSTSSGESTVRSAPKNVYEALYDYRARRNEEVSIGKGNTLKVLQKHDDSGDPDWWKADMGNGVVGFVPAGYLTESRRTRRVRPPIVRHGDPLDNLFQRDASAPAAANQDGAVTGALPSGLAKSRSESLAASNASFSPTAVANSAGLLDAHHSMSPCGAASDAAARLDHEELFSSEGPTYAEGDLDIMDDESRCNFARLKTIEELLETERSYLDSLMNIVDVFMYPLFERLERSHGVINRVIIRDIFSELPAICNVNGVLLQDVENIVNRFTIHVHQQPATDRPRRGSMQSTGSGVASHQSATSMHHPQPLQPEPFHQQQPSVQPPSDGAPSDFEFPGSETTFTIPSKYVPAMVEEVARVFVRMSPFLKIYTAYVRNFDYAMETLATLGHTSKAWRKFLRLAEADPRCHRLPLDSLLIMPVQRVPRYKLLLKELQKHTPGHENTAFKLLDEAVTKLDEVMAHINAKTKENDARMRVTTLQNELRGLRQVRTRLVQPDRTFVQEGRVFELEGSSISPRVLLLFNDCLILGRESTGPLRRLPVTIARTVIPLRSTWVTDVSQPEPEAAGGGAFRASTSSTTASMSQSYTGSMLAPAAGQTSGRTHRPASRKPSGESNVEFHTSLHDSPLASLGNLPEDSATVRRQKQQRHLQLRRKRELVKQSVLQQQRALDAMQQHEQVDHDREDAQLVDQGDDETSARLNAPSDASTTGLIDEMPMQTFSEESDEALELTGNQDYDSPPADARYALVISTTVPAFFSCFKPVTKSTVLTFKSESDKMQWMHILQDAITSLANTERYRLELVKAHLARNKRPSRWQMLCCCCQPSTDPWRLA</sequence>
<dbReference type="InterPro" id="IPR001331">
    <property type="entry name" value="GDS_CDC24_CS"/>
</dbReference>
<evidence type="ECO:0000259" key="4">
    <source>
        <dbReference type="PROSITE" id="PS50002"/>
    </source>
</evidence>
<gene>
    <name evidence="6" type="ORF">CAOG_003988</name>
</gene>
<dbReference type="PROSITE" id="PS50010">
    <property type="entry name" value="DH_2"/>
    <property type="match status" value="1"/>
</dbReference>
<feature type="compositionally biased region" description="Polar residues" evidence="3">
    <location>
        <begin position="115"/>
        <end position="128"/>
    </location>
</feature>
<dbReference type="PhylomeDB" id="A0A0D2X2U3"/>
<feature type="compositionally biased region" description="Low complexity" evidence="3">
    <location>
        <begin position="469"/>
        <end position="479"/>
    </location>
</feature>
<dbReference type="InterPro" id="IPR035899">
    <property type="entry name" value="DBL_dom_sf"/>
</dbReference>
<protein>
    <recommendedName>
        <fullName evidence="8">DH domain-containing protein</fullName>
    </recommendedName>
</protein>
<dbReference type="InterPro" id="IPR036028">
    <property type="entry name" value="SH3-like_dom_sf"/>
</dbReference>
<organism evidence="6 7">
    <name type="scientific">Capsaspora owczarzaki (strain ATCC 30864)</name>
    <dbReference type="NCBI Taxonomy" id="595528"/>
    <lineage>
        <taxon>Eukaryota</taxon>
        <taxon>Filasterea</taxon>
        <taxon>Capsaspora</taxon>
    </lineage>
</organism>
<dbReference type="SUPFAM" id="SSF48065">
    <property type="entry name" value="DBL homology domain (DH-domain)"/>
    <property type="match status" value="1"/>
</dbReference>
<dbReference type="CDD" id="cd00160">
    <property type="entry name" value="RhoGEF"/>
    <property type="match status" value="1"/>
</dbReference>
<dbReference type="GO" id="GO:0005085">
    <property type="term" value="F:guanyl-nucleotide exchange factor activity"/>
    <property type="evidence" value="ECO:0007669"/>
    <property type="project" value="InterPro"/>
</dbReference>
<dbReference type="Gene3D" id="2.30.30.40">
    <property type="entry name" value="SH3 Domains"/>
    <property type="match status" value="1"/>
</dbReference>
<evidence type="ECO:0000256" key="3">
    <source>
        <dbReference type="SAM" id="MobiDB-lite"/>
    </source>
</evidence>
<evidence type="ECO:0008006" key="8">
    <source>
        <dbReference type="Google" id="ProtNLM"/>
    </source>
</evidence>
<feature type="compositionally biased region" description="Polar residues" evidence="3">
    <location>
        <begin position="364"/>
        <end position="376"/>
    </location>
</feature>
<dbReference type="SMART" id="SM00325">
    <property type="entry name" value="RhoGEF"/>
    <property type="match status" value="1"/>
</dbReference>
<feature type="region of interest" description="Disordered" evidence="3">
    <location>
        <begin position="358"/>
        <end position="395"/>
    </location>
</feature>
<feature type="region of interest" description="Disordered" evidence="3">
    <location>
        <begin position="444"/>
        <end position="481"/>
    </location>
</feature>
<feature type="compositionally biased region" description="Low complexity" evidence="3">
    <location>
        <begin position="444"/>
        <end position="453"/>
    </location>
</feature>
<keyword evidence="7" id="KW-1185">Reference proteome</keyword>
<feature type="compositionally biased region" description="Polar residues" evidence="3">
    <location>
        <begin position="271"/>
        <end position="290"/>
    </location>
</feature>
<dbReference type="InterPro" id="IPR001452">
    <property type="entry name" value="SH3_domain"/>
</dbReference>
<dbReference type="Proteomes" id="UP000008743">
    <property type="component" value="Unassembled WGS sequence"/>
</dbReference>
<dbReference type="Pfam" id="PF00018">
    <property type="entry name" value="SH3_1"/>
    <property type="match status" value="1"/>
</dbReference>
<dbReference type="PRINTS" id="PR00452">
    <property type="entry name" value="SH3DOMAIN"/>
</dbReference>
<feature type="compositionally biased region" description="Low complexity" evidence="3">
    <location>
        <begin position="260"/>
        <end position="270"/>
    </location>
</feature>
<dbReference type="PANTHER" id="PTHR12673:SF159">
    <property type="entry name" value="LD03170P"/>
    <property type="match status" value="1"/>
</dbReference>
<evidence type="ECO:0000256" key="2">
    <source>
        <dbReference type="PROSITE-ProRule" id="PRU00192"/>
    </source>
</evidence>
<feature type="compositionally biased region" description="Low complexity" evidence="3">
    <location>
        <begin position="55"/>
        <end position="80"/>
    </location>
</feature>
<dbReference type="EMBL" id="KE346365">
    <property type="protein sequence ID" value="KJE93159.1"/>
    <property type="molecule type" value="Genomic_DNA"/>
</dbReference>
<feature type="domain" description="SH3" evidence="4">
    <location>
        <begin position="482"/>
        <end position="546"/>
    </location>
</feature>
<dbReference type="GO" id="GO:0035556">
    <property type="term" value="P:intracellular signal transduction"/>
    <property type="evidence" value="ECO:0007669"/>
    <property type="project" value="InterPro"/>
</dbReference>
<feature type="compositionally biased region" description="Low complexity" evidence="3">
    <location>
        <begin position="87"/>
        <end position="108"/>
    </location>
</feature>
<feature type="compositionally biased region" description="Low complexity" evidence="3">
    <location>
        <begin position="377"/>
        <end position="395"/>
    </location>
</feature>
<dbReference type="Gene3D" id="1.20.900.10">
    <property type="entry name" value="Dbl homology (DH) domain"/>
    <property type="match status" value="1"/>
</dbReference>
<dbReference type="OrthoDB" id="245697at2759"/>
<dbReference type="SUPFAM" id="SSF50729">
    <property type="entry name" value="PH domain-like"/>
    <property type="match status" value="1"/>
</dbReference>
<evidence type="ECO:0000313" key="6">
    <source>
        <dbReference type="EMBL" id="KJE93159.1"/>
    </source>
</evidence>
<feature type="region of interest" description="Disordered" evidence="3">
    <location>
        <begin position="1059"/>
        <end position="1126"/>
    </location>
</feature>
<feature type="compositionally biased region" description="Polar residues" evidence="3">
    <location>
        <begin position="230"/>
        <end position="247"/>
    </location>
</feature>
<feature type="compositionally biased region" description="Low complexity" evidence="3">
    <location>
        <begin position="129"/>
        <end position="147"/>
    </location>
</feature>
<dbReference type="PROSITE" id="PS00741">
    <property type="entry name" value="DH_1"/>
    <property type="match status" value="1"/>
</dbReference>
<accession>A0A0D2X2U3</accession>
<feature type="compositionally biased region" description="Basic residues" evidence="3">
    <location>
        <begin position="1109"/>
        <end position="1124"/>
    </location>
</feature>
<feature type="region of interest" description="Disordered" evidence="3">
    <location>
        <begin position="160"/>
        <end position="308"/>
    </location>
</feature>
<proteinExistence type="predicted"/>
<dbReference type="Gene3D" id="2.30.29.30">
    <property type="entry name" value="Pleckstrin-homology domain (PH domain)/Phosphotyrosine-binding domain (PTB)"/>
    <property type="match status" value="1"/>
</dbReference>
<evidence type="ECO:0000259" key="5">
    <source>
        <dbReference type="PROSITE" id="PS50010"/>
    </source>
</evidence>
<dbReference type="SUPFAM" id="SSF50044">
    <property type="entry name" value="SH3-domain"/>
    <property type="match status" value="1"/>
</dbReference>
<dbReference type="SMART" id="SM00326">
    <property type="entry name" value="SH3"/>
    <property type="match status" value="1"/>
</dbReference>
<name>A0A0D2X2U3_CAPO3</name>
<dbReference type="InterPro" id="IPR011993">
    <property type="entry name" value="PH-like_dom_sf"/>
</dbReference>
<dbReference type="Pfam" id="PF00621">
    <property type="entry name" value="RhoGEF"/>
    <property type="match status" value="1"/>
</dbReference>
<evidence type="ECO:0000256" key="1">
    <source>
        <dbReference type="ARBA" id="ARBA00022443"/>
    </source>
</evidence>
<dbReference type="GO" id="GO:0005737">
    <property type="term" value="C:cytoplasm"/>
    <property type="evidence" value="ECO:0007669"/>
    <property type="project" value="TreeGrafter"/>
</dbReference>
<evidence type="ECO:0000313" key="7">
    <source>
        <dbReference type="Proteomes" id="UP000008743"/>
    </source>
</evidence>
<dbReference type="STRING" id="595528.A0A0D2X2U3"/>
<dbReference type="PANTHER" id="PTHR12673">
    <property type="entry name" value="FACIOGENITAL DYSPLASIA PROTEIN"/>
    <property type="match status" value="1"/>
</dbReference>